<reference evidence="3 4" key="1">
    <citation type="journal article" date="2012" name="PLoS ONE">
        <title>Edwardsiella comparative phylogenomics reveal the new intra/inter-species taxonomic relationships, virulence evolution and niche adaptation mechanisms.</title>
        <authorList>
            <person name="Yang M."/>
            <person name="Lv Y."/>
            <person name="Xiao J."/>
            <person name="Wu H."/>
            <person name="Zheng H."/>
            <person name="Liu Q."/>
            <person name="Zhang Y."/>
            <person name="Wang Q."/>
        </authorList>
    </citation>
    <scope>NUCLEOTIDE SEQUENCE [LARGE SCALE GENOMIC DNA]</scope>
    <source>
        <strain evidence="4">080813</strain>
    </source>
</reference>
<sequence>MSLSEAFIQPMLYVRQYLQAPEGDASLFRERLQSYLHHSRIRAQEEGESPAAIDAAMYAVVAWMDEAILCSAWDGAATWRREPLQAGYFNTVCAGVDFFDRLSALSPEADGVREVYLLCLALGFEGRYAGPAGQAALMQIRMHQLRTLHGEVWEASQHLFPEAYPRPSLTPTQQKRWLTHGRFTTIVVPLAILAALYGILNWVLYEYADIALEWLP</sequence>
<dbReference type="RefSeq" id="WP_034162677.1">
    <property type="nucleotide sequence ID" value="NZ_CP006664.1"/>
</dbReference>
<dbReference type="KEGG" id="ete:ETEE_0474"/>
<dbReference type="GeneID" id="33938246"/>
<dbReference type="PANTHER" id="PTHR38033">
    <property type="entry name" value="MEMBRANE PROTEIN-RELATED"/>
    <property type="match status" value="1"/>
</dbReference>
<feature type="domain" description="Type IV / VI secretion system DotU" evidence="2">
    <location>
        <begin position="4"/>
        <end position="202"/>
    </location>
</feature>
<organism evidence="3 4">
    <name type="scientific">Edwardsiella anguillarum ET080813</name>
    <dbReference type="NCBI Taxonomy" id="667120"/>
    <lineage>
        <taxon>Bacteria</taxon>
        <taxon>Pseudomonadati</taxon>
        <taxon>Pseudomonadota</taxon>
        <taxon>Gammaproteobacteria</taxon>
        <taxon>Enterobacterales</taxon>
        <taxon>Hafniaceae</taxon>
        <taxon>Edwardsiella</taxon>
    </lineage>
</organism>
<dbReference type="Proteomes" id="UP000028681">
    <property type="component" value="Chromosome"/>
</dbReference>
<dbReference type="AlphaFoldDB" id="A0A076LJA8"/>
<keyword evidence="1" id="KW-0812">Transmembrane</keyword>
<dbReference type="Pfam" id="PF09850">
    <property type="entry name" value="DotU"/>
    <property type="match status" value="1"/>
</dbReference>
<dbReference type="NCBIfam" id="TIGR03349">
    <property type="entry name" value="IV_VI_DotU"/>
    <property type="match status" value="1"/>
</dbReference>
<dbReference type="HOGENOM" id="CLU_071818_4_0_6"/>
<keyword evidence="1" id="KW-1133">Transmembrane helix</keyword>
<dbReference type="InterPro" id="IPR038522">
    <property type="entry name" value="T4/T6SS_DotU_sf"/>
</dbReference>
<evidence type="ECO:0000313" key="4">
    <source>
        <dbReference type="Proteomes" id="UP000028681"/>
    </source>
</evidence>
<proteinExistence type="predicted"/>
<evidence type="ECO:0000313" key="3">
    <source>
        <dbReference type="EMBL" id="AIJ06952.1"/>
    </source>
</evidence>
<gene>
    <name evidence="3" type="primary">evpN</name>
    <name evidence="3" type="ORF">ETEE_0474</name>
</gene>
<evidence type="ECO:0000259" key="2">
    <source>
        <dbReference type="Pfam" id="PF09850"/>
    </source>
</evidence>
<dbReference type="Gene3D" id="1.25.40.590">
    <property type="entry name" value="Type IV / VI secretion system, DotU"/>
    <property type="match status" value="1"/>
</dbReference>
<protein>
    <submittedName>
        <fullName evidence="3">Type VI secretion system protein EvpN</fullName>
    </submittedName>
</protein>
<evidence type="ECO:0000256" key="1">
    <source>
        <dbReference type="SAM" id="Phobius"/>
    </source>
</evidence>
<feature type="transmembrane region" description="Helical" evidence="1">
    <location>
        <begin position="183"/>
        <end position="205"/>
    </location>
</feature>
<dbReference type="EMBL" id="CP006664">
    <property type="protein sequence ID" value="AIJ06952.1"/>
    <property type="molecule type" value="Genomic_DNA"/>
</dbReference>
<accession>A0A076LJA8</accession>
<dbReference type="PANTHER" id="PTHR38033:SF1">
    <property type="entry name" value="DOTU FAMILY TYPE IV_VI SECRETION SYSTEM PROTEIN"/>
    <property type="match status" value="1"/>
</dbReference>
<dbReference type="InterPro" id="IPR017732">
    <property type="entry name" value="T4/T6SS_DotU"/>
</dbReference>
<name>A0A076LJA8_9GAMM</name>
<keyword evidence="1" id="KW-0472">Membrane</keyword>